<feature type="region of interest" description="Disordered" evidence="7">
    <location>
        <begin position="163"/>
        <end position="182"/>
    </location>
</feature>
<keyword evidence="10" id="KW-1185">Reference proteome</keyword>
<evidence type="ECO:0000313" key="9">
    <source>
        <dbReference type="EMBL" id="SPO28247.1"/>
    </source>
</evidence>
<evidence type="ECO:0008006" key="11">
    <source>
        <dbReference type="Google" id="ProtNLM"/>
    </source>
</evidence>
<evidence type="ECO:0000256" key="1">
    <source>
        <dbReference type="ARBA" id="ARBA00022679"/>
    </source>
</evidence>
<evidence type="ECO:0000256" key="7">
    <source>
        <dbReference type="SAM" id="MobiDB-lite"/>
    </source>
</evidence>
<evidence type="ECO:0000313" key="10">
    <source>
        <dbReference type="Proteomes" id="UP000324022"/>
    </source>
</evidence>
<evidence type="ECO:0000256" key="8">
    <source>
        <dbReference type="SAM" id="Phobius"/>
    </source>
</evidence>
<keyword evidence="1" id="KW-0808">Transferase</keyword>
<proteinExistence type="predicted"/>
<feature type="transmembrane region" description="Helical" evidence="8">
    <location>
        <begin position="36"/>
        <end position="57"/>
    </location>
</feature>
<keyword evidence="6" id="KW-0012">Acyltransferase</keyword>
<reference evidence="9 10" key="1">
    <citation type="submission" date="2018-03" db="EMBL/GenBank/DDBJ databases">
        <authorList>
            <person name="Guldener U."/>
        </authorList>
    </citation>
    <scope>NUCLEOTIDE SEQUENCE [LARGE SCALE GENOMIC DNA]</scope>
    <source>
        <strain evidence="9 10">NBRC100155</strain>
    </source>
</reference>
<dbReference type="PANTHER" id="PTHR23063:SF60">
    <property type="entry name" value="LYSOPHOSPHATIDIC ACID:OLEOYL-COA ACYLTRANSFERASE 1"/>
    <property type="match status" value="1"/>
</dbReference>
<protein>
    <recommendedName>
        <fullName evidence="11">Phospholipid/glycerol acyltransferase domain-containing protein</fullName>
    </recommendedName>
</protein>
<feature type="transmembrane region" description="Helical" evidence="8">
    <location>
        <begin position="63"/>
        <end position="88"/>
    </location>
</feature>
<evidence type="ECO:0000256" key="5">
    <source>
        <dbReference type="ARBA" id="ARBA00023136"/>
    </source>
</evidence>
<sequence length="381" mass="40786">MAEKFSKFRDPGTGIQVFLTPVAASTSSSSSWSGSFSIASVIFTPVFILLGLIRAIVGGLFWGMYLISGNSALLRVVLGALGFISLAVERVSPGTSGRSAGGRNKQDFNKNAQEAKKGDLVMANHSSYFDLLILAYLYPGLKFVLPVIGDGVKEEMGKYESTSGVGAGASARRTPKKNAMSANTRIVTPSSASATSSSSSTEIPILGYVILPLSSALRFIGALPPSQSQLSTLTIHQDLNSTLKSSSSPLAFFPEVVTSNNRALLTVPTLPSSPPEALKATHIVTLKYAPPTTTSTTSVYSVPSAANSITRHLANVVFLSNPLRSVAIRQATMAKMQEQTQNWPEDVVGFMSSMARLKRTSIAWWTKREFLIMVQGRNRRV</sequence>
<dbReference type="GO" id="GO:0006629">
    <property type="term" value="P:lipid metabolic process"/>
    <property type="evidence" value="ECO:0007669"/>
    <property type="project" value="UniProtKB-KW"/>
</dbReference>
<dbReference type="PANTHER" id="PTHR23063">
    <property type="entry name" value="PHOSPHOLIPID ACYLTRANSFERASE"/>
    <property type="match status" value="1"/>
</dbReference>
<name>A0A5C3EEY3_9BASI</name>
<dbReference type="EMBL" id="OOIN01000021">
    <property type="protein sequence ID" value="SPO28247.1"/>
    <property type="molecule type" value="Genomic_DNA"/>
</dbReference>
<gene>
    <name evidence="9" type="ORF">UTRI_04645_B</name>
</gene>
<keyword evidence="5 8" id="KW-0472">Membrane</keyword>
<evidence type="ECO:0000256" key="2">
    <source>
        <dbReference type="ARBA" id="ARBA00022692"/>
    </source>
</evidence>
<dbReference type="Proteomes" id="UP000324022">
    <property type="component" value="Unassembled WGS sequence"/>
</dbReference>
<accession>A0A5C3EEY3</accession>
<evidence type="ECO:0000256" key="3">
    <source>
        <dbReference type="ARBA" id="ARBA00022989"/>
    </source>
</evidence>
<keyword evidence="3 8" id="KW-1133">Transmembrane helix</keyword>
<evidence type="ECO:0000256" key="6">
    <source>
        <dbReference type="ARBA" id="ARBA00023315"/>
    </source>
</evidence>
<dbReference type="GO" id="GO:0016746">
    <property type="term" value="F:acyltransferase activity"/>
    <property type="evidence" value="ECO:0007669"/>
    <property type="project" value="UniProtKB-KW"/>
</dbReference>
<keyword evidence="4" id="KW-0443">Lipid metabolism</keyword>
<evidence type="ECO:0000256" key="4">
    <source>
        <dbReference type="ARBA" id="ARBA00023098"/>
    </source>
</evidence>
<keyword evidence="2 8" id="KW-0812">Transmembrane</keyword>
<organism evidence="9 10">
    <name type="scientific">Ustilago trichophora</name>
    <dbReference type="NCBI Taxonomy" id="86804"/>
    <lineage>
        <taxon>Eukaryota</taxon>
        <taxon>Fungi</taxon>
        <taxon>Dikarya</taxon>
        <taxon>Basidiomycota</taxon>
        <taxon>Ustilaginomycotina</taxon>
        <taxon>Ustilaginomycetes</taxon>
        <taxon>Ustilaginales</taxon>
        <taxon>Ustilaginaceae</taxon>
        <taxon>Ustilago</taxon>
    </lineage>
</organism>
<dbReference type="OrthoDB" id="272512at2759"/>
<dbReference type="AlphaFoldDB" id="A0A5C3EEY3"/>